<dbReference type="EMBL" id="JAEHOD010000001">
    <property type="protein sequence ID" value="KAG2454548.1"/>
    <property type="molecule type" value="Genomic_DNA"/>
</dbReference>
<dbReference type="Proteomes" id="UP000613740">
    <property type="component" value="Unassembled WGS sequence"/>
</dbReference>
<dbReference type="Pfam" id="PF09837">
    <property type="entry name" value="DUF2064"/>
    <property type="match status" value="1"/>
</dbReference>
<dbReference type="AlphaFoldDB" id="A0A835WWN1"/>
<sequence>MTTREGDDSAAAPAAAPPGGLDKALVVFARLPVPGRVKTRLAAGLGADAACTWYRACAHHAIEQAACCSGWADVSVYHSSADDTADVEAWLQGEGLLVPCRPQLGASAAAGAAPPDLGAKMRAAMHESQQRLVAATATAAGAAVAAASSQAAEGIAAQREQPREQQSEQEPAGTLGQSAGPHNEDGNQPPTEPGLRRTKVIITGTDIPDVSQHLFAAAAGALDTYDMVIGPSADGGYYMLGLTAVAEQLFEGMPWSTEVVCSETLARAAAAGLRVAPLETLPRLRDVDTVEDLAEWVAGCSSAGAGEAPAGPAEGALNPEWTPRKLSLLEMSRGILASAGKQ</sequence>
<accession>A0A835WWN1</accession>
<dbReference type="Gene3D" id="3.90.550.10">
    <property type="entry name" value="Spore Coat Polysaccharide Biosynthesis Protein SpsA, Chain A"/>
    <property type="match status" value="1"/>
</dbReference>
<organism evidence="2 3">
    <name type="scientific">Chlamydomonas schloesseri</name>
    <dbReference type="NCBI Taxonomy" id="2026947"/>
    <lineage>
        <taxon>Eukaryota</taxon>
        <taxon>Viridiplantae</taxon>
        <taxon>Chlorophyta</taxon>
        <taxon>core chlorophytes</taxon>
        <taxon>Chlorophyceae</taxon>
        <taxon>CS clade</taxon>
        <taxon>Chlamydomonadales</taxon>
        <taxon>Chlamydomonadaceae</taxon>
        <taxon>Chlamydomonas</taxon>
    </lineage>
</organism>
<dbReference type="SUPFAM" id="SSF53448">
    <property type="entry name" value="Nucleotide-diphospho-sugar transferases"/>
    <property type="match status" value="2"/>
</dbReference>
<gene>
    <name evidence="2" type="ORF">HYH02_000393</name>
</gene>
<protein>
    <recommendedName>
        <fullName evidence="4">Glycosyltransferase</fullName>
    </recommendedName>
</protein>
<name>A0A835WWN1_9CHLO</name>
<evidence type="ECO:0000313" key="2">
    <source>
        <dbReference type="EMBL" id="KAG2454548.1"/>
    </source>
</evidence>
<proteinExistence type="predicted"/>
<comment type="caution">
    <text evidence="2">The sequence shown here is derived from an EMBL/GenBank/DDBJ whole genome shotgun (WGS) entry which is preliminary data.</text>
</comment>
<evidence type="ECO:0000256" key="1">
    <source>
        <dbReference type="SAM" id="MobiDB-lite"/>
    </source>
</evidence>
<dbReference type="PANTHER" id="PTHR36529">
    <property type="entry name" value="SLL1095 PROTEIN"/>
    <property type="match status" value="1"/>
</dbReference>
<dbReference type="InterPro" id="IPR018641">
    <property type="entry name" value="Trfase_1_rSAM/seldom-assoc"/>
</dbReference>
<dbReference type="PANTHER" id="PTHR36529:SF1">
    <property type="entry name" value="GLYCOSYLTRANSFERASE"/>
    <property type="match status" value="1"/>
</dbReference>
<keyword evidence="3" id="KW-1185">Reference proteome</keyword>
<evidence type="ECO:0000313" key="3">
    <source>
        <dbReference type="Proteomes" id="UP000613740"/>
    </source>
</evidence>
<reference evidence="2" key="1">
    <citation type="journal article" date="2020" name="bioRxiv">
        <title>Comparative genomics of Chlamydomonas.</title>
        <authorList>
            <person name="Craig R.J."/>
            <person name="Hasan A.R."/>
            <person name="Ness R.W."/>
            <person name="Keightley P.D."/>
        </authorList>
    </citation>
    <scope>NUCLEOTIDE SEQUENCE</scope>
    <source>
        <strain evidence="2">CCAP 11/173</strain>
    </source>
</reference>
<dbReference type="InterPro" id="IPR029044">
    <property type="entry name" value="Nucleotide-diphossugar_trans"/>
</dbReference>
<feature type="region of interest" description="Disordered" evidence="1">
    <location>
        <begin position="153"/>
        <end position="195"/>
    </location>
</feature>
<dbReference type="OrthoDB" id="2018156at2759"/>
<evidence type="ECO:0008006" key="4">
    <source>
        <dbReference type="Google" id="ProtNLM"/>
    </source>
</evidence>